<reference evidence="1 2" key="1">
    <citation type="journal article" date="2014" name="Genome Announc.">
        <title>Complete Genome Sequence of the Novel Giant Pseudomonas Phage PaBG.</title>
        <authorList>
            <person name="Sykilinda N.N."/>
            <person name="Bondar A.A."/>
            <person name="Gorshkova A.S."/>
            <person name="Kurochkina L.P."/>
            <person name="Kulikov E.E."/>
            <person name="Shneider M.M."/>
            <person name="Kadykov V.A."/>
            <person name="Solovjeva N.V."/>
            <person name="Kabilov M.R."/>
            <person name="Mesyanzhinov V.V."/>
            <person name="Vlassov V.V."/>
            <person name="Drukker V.V."/>
            <person name="Miroshnikov K.A."/>
        </authorList>
    </citation>
    <scope>NUCLEOTIDE SEQUENCE [LARGE SCALE GENOMIC DNA]</scope>
</reference>
<dbReference type="GeneID" id="16574727"/>
<dbReference type="EMBL" id="KF147891">
    <property type="protein sequence ID" value="AGS81925.1"/>
    <property type="molecule type" value="Genomic_DNA"/>
</dbReference>
<gene>
    <name evidence="1" type="ORF">PaBG_00041</name>
</gene>
<sequence length="151" mass="16567">MTHLNLNVSADVAKLILADRLAVFQGQQMDEVLYREMSAHLNANVHPMIGQGFSVAGNPRSGGVNVEFFTGGNRMTVAIDGNEIREREEAVRAEIELLIDAAAQLSKDAVDMSRNLVQGGHGRWLNIANTHLQQGFSALRRAHSEEDPDAY</sequence>
<name>S5VZF5_9CAUD</name>
<evidence type="ECO:0000313" key="1">
    <source>
        <dbReference type="EMBL" id="AGS81925.1"/>
    </source>
</evidence>
<dbReference type="KEGG" id="vg:16574727"/>
<organism evidence="1 2">
    <name type="scientific">Pseudomonas phage PaBG</name>
    <dbReference type="NCBI Taxonomy" id="1335230"/>
    <lineage>
        <taxon>Viruses</taxon>
        <taxon>Duplodnaviria</taxon>
        <taxon>Heunggongvirae</taxon>
        <taxon>Uroviricota</taxon>
        <taxon>Caudoviricetes</taxon>
        <taxon>Baikalvirus</taxon>
        <taxon>Baikalvirus PaBG</taxon>
    </lineage>
</organism>
<accession>S5VZF5</accession>
<dbReference type="Proteomes" id="UP000015545">
    <property type="component" value="Segment"/>
</dbReference>
<protein>
    <submittedName>
        <fullName evidence="1">Uncharacterized protein</fullName>
    </submittedName>
</protein>
<proteinExistence type="predicted"/>
<dbReference type="RefSeq" id="YP_008433372.1">
    <property type="nucleotide sequence ID" value="NC_022096.1"/>
</dbReference>
<keyword evidence="2" id="KW-1185">Reference proteome</keyword>
<evidence type="ECO:0000313" key="2">
    <source>
        <dbReference type="Proteomes" id="UP000015545"/>
    </source>
</evidence>